<protein>
    <submittedName>
        <fullName evidence="8">3-hydroxybutyryl-CoA dehydrogenase</fullName>
    </submittedName>
</protein>
<dbReference type="Gene3D" id="3.40.50.720">
    <property type="entry name" value="NAD(P)-binding Rossmann-like Domain"/>
    <property type="match status" value="1"/>
</dbReference>
<keyword evidence="9" id="KW-1185">Reference proteome</keyword>
<name>A0A1I3CMN5_9MICO</name>
<dbReference type="InterPro" id="IPR006108">
    <property type="entry name" value="3HC_DH_C"/>
</dbReference>
<reference evidence="7 9" key="1">
    <citation type="submission" date="2016-10" db="EMBL/GenBank/DDBJ databases">
        <authorList>
            <person name="Varghese N."/>
            <person name="Submissions S."/>
        </authorList>
    </citation>
    <scope>NUCLEOTIDE SEQUENCE [LARGE SCALE GENOMIC DNA]</scope>
    <source>
        <strain evidence="7 9">GMCC 1.11211</strain>
    </source>
</reference>
<dbReference type="Proteomes" id="UP000297963">
    <property type="component" value="Unassembled WGS sequence"/>
</dbReference>
<reference evidence="8 10" key="2">
    <citation type="submission" date="2019-03" db="EMBL/GenBank/DDBJ databases">
        <title>Genomics of glacier-inhabiting Cryobacterium strains.</title>
        <authorList>
            <person name="Liu Q."/>
            <person name="Xin Y.-H."/>
        </authorList>
    </citation>
    <scope>NUCLEOTIDE SEQUENCE [LARGE SCALE GENOMIC DNA]</scope>
    <source>
        <strain evidence="8 10">Hh34</strain>
    </source>
</reference>
<dbReference type="EMBL" id="SOFE01000006">
    <property type="protein sequence ID" value="TFB87895.1"/>
    <property type="molecule type" value="Genomic_DNA"/>
</dbReference>
<dbReference type="RefSeq" id="WP_092451398.1">
    <property type="nucleotide sequence ID" value="NZ_BKAC01000015.1"/>
</dbReference>
<dbReference type="AlphaFoldDB" id="A0A1I3CMN5"/>
<dbReference type="InterPro" id="IPR008927">
    <property type="entry name" value="6-PGluconate_DH-like_C_sf"/>
</dbReference>
<dbReference type="FunFam" id="3.40.50.720:FF:000009">
    <property type="entry name" value="Fatty oxidation complex, alpha subunit"/>
    <property type="match status" value="1"/>
</dbReference>
<evidence type="ECO:0000313" key="8">
    <source>
        <dbReference type="EMBL" id="TFB87895.1"/>
    </source>
</evidence>
<organism evidence="8 10">
    <name type="scientific">Cryobacterium levicorallinum</name>
    <dbReference type="NCBI Taxonomy" id="995038"/>
    <lineage>
        <taxon>Bacteria</taxon>
        <taxon>Bacillati</taxon>
        <taxon>Actinomycetota</taxon>
        <taxon>Actinomycetes</taxon>
        <taxon>Micrococcales</taxon>
        <taxon>Microbacteriaceae</taxon>
        <taxon>Cryobacterium</taxon>
    </lineage>
</organism>
<dbReference type="EMBL" id="FOPW01000014">
    <property type="protein sequence ID" value="SFH75603.1"/>
    <property type="molecule type" value="Genomic_DNA"/>
</dbReference>
<dbReference type="InterPro" id="IPR006176">
    <property type="entry name" value="3-OHacyl-CoA_DH_NAD-bd"/>
</dbReference>
<evidence type="ECO:0000256" key="2">
    <source>
        <dbReference type="ARBA" id="ARBA00009463"/>
    </source>
</evidence>
<dbReference type="SUPFAM" id="SSF51735">
    <property type="entry name" value="NAD(P)-binding Rossmann-fold domains"/>
    <property type="match status" value="1"/>
</dbReference>
<evidence type="ECO:0000256" key="3">
    <source>
        <dbReference type="ARBA" id="ARBA00023002"/>
    </source>
</evidence>
<dbReference type="GO" id="GO:0006635">
    <property type="term" value="P:fatty acid beta-oxidation"/>
    <property type="evidence" value="ECO:0007669"/>
    <property type="project" value="TreeGrafter"/>
</dbReference>
<dbReference type="PIRSF" id="PIRSF000105">
    <property type="entry name" value="HCDH"/>
    <property type="match status" value="1"/>
</dbReference>
<dbReference type="GO" id="GO:0070403">
    <property type="term" value="F:NAD+ binding"/>
    <property type="evidence" value="ECO:0007669"/>
    <property type="project" value="InterPro"/>
</dbReference>
<sequence length="306" mass="32923">MTPQTAISRIKTVGVVGSDAMGRGIAESCLRAGRTVLLHDTSTDALRAARTHIEAALQRSVDKHQSSGQDTESWLSALHTVEDLSQFSMCDLAIESVPEILEIKLSVLGRLEKCVPVETIIATNTSSIPITKLAGALTRRGRFLGLHFFNPVPRMNLVEVIPTVLTDPHTVTAVEHFVRASLHKTPLTIDDRPGFAVNGLLIPYLLSAARMLDAGYASAKDIDDGMKLGCGHPIGPLELSDFIGLDVVCDVADSIYAESKDPATIVPNNLRRLVEAGQLGRKTGAGFYPHDKVSDLRPIDIPLGAH</sequence>
<comment type="caution">
    <text evidence="8">The sequence shown here is derived from an EMBL/GenBank/DDBJ whole genome shotgun (WGS) entry which is preliminary data.</text>
</comment>
<evidence type="ECO:0000259" key="6">
    <source>
        <dbReference type="Pfam" id="PF02737"/>
    </source>
</evidence>
<dbReference type="Pfam" id="PF00725">
    <property type="entry name" value="3HCDH"/>
    <property type="match status" value="1"/>
</dbReference>
<comment type="similarity">
    <text evidence="2">Belongs to the 3-hydroxyacyl-CoA dehydrogenase family.</text>
</comment>
<feature type="domain" description="3-hydroxyacyl-CoA dehydrogenase C-terminal" evidence="5">
    <location>
        <begin position="194"/>
        <end position="288"/>
    </location>
</feature>
<feature type="domain" description="3-hydroxyacyl-CoA dehydrogenase NAD binding" evidence="6">
    <location>
        <begin position="12"/>
        <end position="191"/>
    </location>
</feature>
<keyword evidence="3" id="KW-0560">Oxidoreductase</keyword>
<comment type="pathway">
    <text evidence="1">Lipid metabolism; butanoate metabolism.</text>
</comment>
<evidence type="ECO:0000313" key="7">
    <source>
        <dbReference type="EMBL" id="SFH75603.1"/>
    </source>
</evidence>
<dbReference type="GO" id="GO:0008691">
    <property type="term" value="F:3-hydroxybutyryl-CoA dehydrogenase activity"/>
    <property type="evidence" value="ECO:0007669"/>
    <property type="project" value="TreeGrafter"/>
</dbReference>
<dbReference type="NCBIfam" id="NF005875">
    <property type="entry name" value="PRK07819.1"/>
    <property type="match status" value="1"/>
</dbReference>
<dbReference type="Gene3D" id="1.10.1040.10">
    <property type="entry name" value="N-(1-d-carboxylethyl)-l-norvaline Dehydrogenase, domain 2"/>
    <property type="match status" value="1"/>
</dbReference>
<dbReference type="InterPro" id="IPR036291">
    <property type="entry name" value="NAD(P)-bd_dom_sf"/>
</dbReference>
<accession>A0A1I3CMN5</accession>
<dbReference type="PANTHER" id="PTHR48075">
    <property type="entry name" value="3-HYDROXYACYL-COA DEHYDROGENASE FAMILY PROTEIN"/>
    <property type="match status" value="1"/>
</dbReference>
<evidence type="ECO:0000313" key="10">
    <source>
        <dbReference type="Proteomes" id="UP000297963"/>
    </source>
</evidence>
<dbReference type="InterPro" id="IPR013328">
    <property type="entry name" value="6PGD_dom2"/>
</dbReference>
<feature type="site" description="Important for catalytic activity" evidence="4">
    <location>
        <position position="147"/>
    </location>
</feature>
<evidence type="ECO:0000256" key="1">
    <source>
        <dbReference type="ARBA" id="ARBA00005086"/>
    </source>
</evidence>
<proteinExistence type="inferred from homology"/>
<dbReference type="Pfam" id="PF02737">
    <property type="entry name" value="3HCDH_N"/>
    <property type="match status" value="1"/>
</dbReference>
<evidence type="ECO:0000256" key="4">
    <source>
        <dbReference type="PIRSR" id="PIRSR000105-1"/>
    </source>
</evidence>
<dbReference type="Proteomes" id="UP000199681">
    <property type="component" value="Unassembled WGS sequence"/>
</dbReference>
<dbReference type="InterPro" id="IPR022694">
    <property type="entry name" value="3-OHacyl-CoA_DH"/>
</dbReference>
<evidence type="ECO:0000313" key="9">
    <source>
        <dbReference type="Proteomes" id="UP000199681"/>
    </source>
</evidence>
<gene>
    <name evidence="8" type="ORF">E3O11_03575</name>
    <name evidence="7" type="ORF">SAMN05216274_1143</name>
</gene>
<dbReference type="PANTHER" id="PTHR48075:SF9">
    <property type="entry name" value="3-HYDROXYBUTYRYL-COA DEHYDROGENASE"/>
    <property type="match status" value="1"/>
</dbReference>
<dbReference type="STRING" id="995038.SAMN05216274_1143"/>
<evidence type="ECO:0000259" key="5">
    <source>
        <dbReference type="Pfam" id="PF00725"/>
    </source>
</evidence>
<dbReference type="SUPFAM" id="SSF48179">
    <property type="entry name" value="6-phosphogluconate dehydrogenase C-terminal domain-like"/>
    <property type="match status" value="1"/>
</dbReference>